<dbReference type="Proteomes" id="UP000887458">
    <property type="component" value="Unassembled WGS sequence"/>
</dbReference>
<dbReference type="EMBL" id="NJHN03000060">
    <property type="protein sequence ID" value="KAH9419375.1"/>
    <property type="molecule type" value="Genomic_DNA"/>
</dbReference>
<protein>
    <submittedName>
        <fullName evidence="1">Uncharacterized protein</fullName>
    </submittedName>
</protein>
<organism evidence="1 2">
    <name type="scientific">Dermatophagoides pteronyssinus</name>
    <name type="common">European house dust mite</name>
    <dbReference type="NCBI Taxonomy" id="6956"/>
    <lineage>
        <taxon>Eukaryota</taxon>
        <taxon>Metazoa</taxon>
        <taxon>Ecdysozoa</taxon>
        <taxon>Arthropoda</taxon>
        <taxon>Chelicerata</taxon>
        <taxon>Arachnida</taxon>
        <taxon>Acari</taxon>
        <taxon>Acariformes</taxon>
        <taxon>Sarcoptiformes</taxon>
        <taxon>Astigmata</taxon>
        <taxon>Psoroptidia</taxon>
        <taxon>Analgoidea</taxon>
        <taxon>Pyroglyphidae</taxon>
        <taxon>Dermatophagoidinae</taxon>
        <taxon>Dermatophagoides</taxon>
    </lineage>
</organism>
<name>A0ABQ8J9W0_DERPT</name>
<gene>
    <name evidence="1" type="ORF">DERP_005886</name>
</gene>
<reference evidence="1 2" key="1">
    <citation type="journal article" date="2018" name="J. Allergy Clin. Immunol.">
        <title>High-quality assembly of Dermatophagoides pteronyssinus genome and transcriptome reveals a wide range of novel allergens.</title>
        <authorList>
            <person name="Liu X.Y."/>
            <person name="Yang K.Y."/>
            <person name="Wang M.Q."/>
            <person name="Kwok J.S."/>
            <person name="Zeng X."/>
            <person name="Yang Z."/>
            <person name="Xiao X.J."/>
            <person name="Lau C.P."/>
            <person name="Li Y."/>
            <person name="Huang Z.M."/>
            <person name="Ba J.G."/>
            <person name="Yim A.K."/>
            <person name="Ouyang C.Y."/>
            <person name="Ngai S.M."/>
            <person name="Chan T.F."/>
            <person name="Leung E.L."/>
            <person name="Liu L."/>
            <person name="Liu Z.G."/>
            <person name="Tsui S.K."/>
        </authorList>
    </citation>
    <scope>NUCLEOTIDE SEQUENCE [LARGE SCALE GENOMIC DNA]</scope>
    <source>
        <strain evidence="1">Derp</strain>
    </source>
</reference>
<accession>A0ABQ8J9W0</accession>
<keyword evidence="2" id="KW-1185">Reference proteome</keyword>
<reference evidence="1 2" key="2">
    <citation type="journal article" date="2022" name="Mol. Biol. Evol.">
        <title>Comparative Genomics Reveals Insights into the Divergent Evolution of Astigmatic Mites and Household Pest Adaptations.</title>
        <authorList>
            <person name="Xiong Q."/>
            <person name="Wan A.T."/>
            <person name="Liu X."/>
            <person name="Fung C.S."/>
            <person name="Xiao X."/>
            <person name="Malainual N."/>
            <person name="Hou J."/>
            <person name="Wang L."/>
            <person name="Wang M."/>
            <person name="Yang K.Y."/>
            <person name="Cui Y."/>
            <person name="Leung E.L."/>
            <person name="Nong W."/>
            <person name="Shin S.K."/>
            <person name="Au S.W."/>
            <person name="Jeong K.Y."/>
            <person name="Chew F.T."/>
            <person name="Hui J.H."/>
            <person name="Leung T.F."/>
            <person name="Tungtrongchitr A."/>
            <person name="Zhong N."/>
            <person name="Liu Z."/>
            <person name="Tsui S.K."/>
        </authorList>
    </citation>
    <scope>NUCLEOTIDE SEQUENCE [LARGE SCALE GENOMIC DNA]</scope>
    <source>
        <strain evidence="1">Derp</strain>
    </source>
</reference>
<sequence>MKINLIIRIFNQIMTQNKFWRKIDFGFVCLLFCSNVTAALGWIACLVHQLHLPILYTTASKNIVTVSMTRPRRHMLSEKSEGEMRAQKRNEYKLMLYTTTIGDDPGSFEKN</sequence>
<evidence type="ECO:0000313" key="2">
    <source>
        <dbReference type="Proteomes" id="UP000887458"/>
    </source>
</evidence>
<evidence type="ECO:0000313" key="1">
    <source>
        <dbReference type="EMBL" id="KAH9419375.1"/>
    </source>
</evidence>
<comment type="caution">
    <text evidence="1">The sequence shown here is derived from an EMBL/GenBank/DDBJ whole genome shotgun (WGS) entry which is preliminary data.</text>
</comment>
<proteinExistence type="predicted"/>